<dbReference type="AlphaFoldDB" id="M2X935"/>
<feature type="region of interest" description="Disordered" evidence="4">
    <location>
        <begin position="607"/>
        <end position="632"/>
    </location>
</feature>
<evidence type="ECO:0000256" key="1">
    <source>
        <dbReference type="ARBA" id="ARBA00021292"/>
    </source>
</evidence>
<keyword evidence="3" id="KW-0808">Transferase</keyword>
<dbReference type="Proteomes" id="UP000009877">
    <property type="component" value="Unassembled WGS sequence"/>
</dbReference>
<name>M2X935_9MICC</name>
<keyword evidence="7" id="KW-1185">Reference proteome</keyword>
<organism evidence="6 7">
    <name type="scientific">Kocuria palustris PEL</name>
    <dbReference type="NCBI Taxonomy" id="1236550"/>
    <lineage>
        <taxon>Bacteria</taxon>
        <taxon>Bacillati</taxon>
        <taxon>Actinomycetota</taxon>
        <taxon>Actinomycetes</taxon>
        <taxon>Micrococcales</taxon>
        <taxon>Micrococcaceae</taxon>
        <taxon>Kocuria</taxon>
    </lineage>
</organism>
<accession>M2X935</accession>
<evidence type="ECO:0000256" key="2">
    <source>
        <dbReference type="ARBA" id="ARBA00022676"/>
    </source>
</evidence>
<dbReference type="CDD" id="cd03801">
    <property type="entry name" value="GT4_PimA-like"/>
    <property type="match status" value="1"/>
</dbReference>
<dbReference type="EMBL" id="ANHZ02000026">
    <property type="protein sequence ID" value="EME35646.1"/>
    <property type="molecule type" value="Genomic_DNA"/>
</dbReference>
<dbReference type="Gene3D" id="3.40.50.2000">
    <property type="entry name" value="Glycogen Phosphorylase B"/>
    <property type="match status" value="2"/>
</dbReference>
<dbReference type="SUPFAM" id="SSF53756">
    <property type="entry name" value="UDP-Glycosyltransferase/glycogen phosphorylase"/>
    <property type="match status" value="1"/>
</dbReference>
<dbReference type="GO" id="GO:0016757">
    <property type="term" value="F:glycosyltransferase activity"/>
    <property type="evidence" value="ECO:0007669"/>
    <property type="project" value="UniProtKB-KW"/>
</dbReference>
<dbReference type="PANTHER" id="PTHR45947">
    <property type="entry name" value="SULFOQUINOVOSYL TRANSFERASE SQD2"/>
    <property type="match status" value="1"/>
</dbReference>
<feature type="domain" description="Glycosyltransferase subfamily 4-like N-terminal" evidence="5">
    <location>
        <begin position="220"/>
        <end position="398"/>
    </location>
</feature>
<dbReference type="InterPro" id="IPR050194">
    <property type="entry name" value="Glycosyltransferase_grp1"/>
</dbReference>
<evidence type="ECO:0000259" key="5">
    <source>
        <dbReference type="Pfam" id="PF13579"/>
    </source>
</evidence>
<evidence type="ECO:0000313" key="6">
    <source>
        <dbReference type="EMBL" id="EME35646.1"/>
    </source>
</evidence>
<gene>
    <name evidence="6" type="ORF">C884_01440</name>
</gene>
<dbReference type="InterPro" id="IPR028098">
    <property type="entry name" value="Glyco_trans_4-like_N"/>
</dbReference>
<comment type="caution">
    <text evidence="6">The sequence shown here is derived from an EMBL/GenBank/DDBJ whole genome shotgun (WGS) entry which is preliminary data.</text>
</comment>
<keyword evidence="2" id="KW-0328">Glycosyltransferase</keyword>
<dbReference type="Pfam" id="PF13579">
    <property type="entry name" value="Glyco_trans_4_4"/>
    <property type="match status" value="1"/>
</dbReference>
<dbReference type="Pfam" id="PF13692">
    <property type="entry name" value="Glyco_trans_1_4"/>
    <property type="match status" value="1"/>
</dbReference>
<proteinExistence type="predicted"/>
<dbReference type="RefSeq" id="WP_006215666.1">
    <property type="nucleotide sequence ID" value="NZ_ANHZ02000026.1"/>
</dbReference>
<dbReference type="PANTHER" id="PTHR45947:SF3">
    <property type="entry name" value="SULFOQUINOVOSYL TRANSFERASE SQD2"/>
    <property type="match status" value="1"/>
</dbReference>
<feature type="compositionally biased region" description="Polar residues" evidence="4">
    <location>
        <begin position="616"/>
        <end position="632"/>
    </location>
</feature>
<sequence length="632" mass="67372">MTGRSDAPRTDPRLRHLSLVVRTAWEHLGGDPAVFTLQVSRRLPAGLTARAGRALCRIPLPSAAALGLSLVGEQEALGEAFDRALLDESCAPAALRRLAEVAIAADRPDDAFRLTAAIPRRGGPSGGALPTGSAVRGLAGTLARRDTQLGALGAALVPLQRAWVRGEATRGERAQLLRLADERAQLHGRSPSLPPLREPYQPQPRTVVHVLTNSLPHTASGYAVRSHALLSAQAAAGWQVHAQTRPGYPAQVGRLSAKDLEVIDGVSYHRISPARLPRTASGRLQLQAEALLELCLRVRPAVLHTTTHFVNALVVREVAAVLGIPWVYEVRGQLADTWASRRPPVAGVSERYTCFQAREAEVMEAADDVATLGAAMARRVEEVTGGRVAAASVRLSPNAVGPQHAAELEPVEQARADVDAASLGIRPGQFLMGTVSSIVDYEGLDDLVRAMVLLPEPITAVIVGDGAARPALEALARDLGVADRVVFPGRVDRDGARSWQRALDVFVVPRLDREVTRSVTPLKLAEASARGVPVIASRLPALEELVEDGVTGLLVPPEDPASVADAVRRLWGEAGTGPRLGRASRAAVLRERTWEAVAARTLERYDELTARGPTGQAGQDETMQTARTTEAR</sequence>
<evidence type="ECO:0000256" key="4">
    <source>
        <dbReference type="SAM" id="MobiDB-lite"/>
    </source>
</evidence>
<evidence type="ECO:0000313" key="7">
    <source>
        <dbReference type="Proteomes" id="UP000009877"/>
    </source>
</evidence>
<reference evidence="6 7" key="1">
    <citation type="journal article" date="2014" name="Genome Announc.">
        <title>Draft Genome Sequence of Kocuria palustris PEL.</title>
        <authorList>
            <person name="Sharma G."/>
            <person name="Khatri I."/>
            <person name="Subramanian S."/>
        </authorList>
    </citation>
    <scope>NUCLEOTIDE SEQUENCE [LARGE SCALE GENOMIC DNA]</scope>
    <source>
        <strain evidence="6 7">PEL</strain>
    </source>
</reference>
<evidence type="ECO:0000256" key="3">
    <source>
        <dbReference type="ARBA" id="ARBA00022679"/>
    </source>
</evidence>
<dbReference type="GO" id="GO:1901137">
    <property type="term" value="P:carbohydrate derivative biosynthetic process"/>
    <property type="evidence" value="ECO:0007669"/>
    <property type="project" value="UniProtKB-ARBA"/>
</dbReference>
<protein>
    <recommendedName>
        <fullName evidence="1">D-inositol 3-phosphate glycosyltransferase</fullName>
    </recommendedName>
</protein>